<keyword evidence="3" id="KW-1185">Reference proteome</keyword>
<dbReference type="PANTHER" id="PTHR42748:SF7">
    <property type="entry name" value="NMRA LIKE REDOX SENSOR 1-RELATED"/>
    <property type="match status" value="1"/>
</dbReference>
<evidence type="ECO:0000313" key="3">
    <source>
        <dbReference type="Proteomes" id="UP000789375"/>
    </source>
</evidence>
<dbReference type="InterPro" id="IPR036291">
    <property type="entry name" value="NAD(P)-bd_dom_sf"/>
</dbReference>
<dbReference type="Gene3D" id="3.90.25.10">
    <property type="entry name" value="UDP-galactose 4-epimerase, domain 1"/>
    <property type="match status" value="1"/>
</dbReference>
<dbReference type="PANTHER" id="PTHR42748">
    <property type="entry name" value="NITROGEN METABOLITE REPRESSION PROTEIN NMRA FAMILY MEMBER"/>
    <property type="match status" value="1"/>
</dbReference>
<dbReference type="SUPFAM" id="SSF51735">
    <property type="entry name" value="NAD(P)-binding Rossmann-fold domains"/>
    <property type="match status" value="1"/>
</dbReference>
<protein>
    <submittedName>
        <fullName evidence="2">5303_t:CDS:1</fullName>
    </submittedName>
</protein>
<comment type="caution">
    <text evidence="2">The sequence shown here is derived from an EMBL/GenBank/DDBJ whole genome shotgun (WGS) entry which is preliminary data.</text>
</comment>
<name>A0A9N9DLP1_FUNMO</name>
<dbReference type="EMBL" id="CAJVPP010003933">
    <property type="protein sequence ID" value="CAG8640357.1"/>
    <property type="molecule type" value="Genomic_DNA"/>
</dbReference>
<sequence length="317" mass="36040">MTIESICILEADRPTGVATIKAIFETGSEKSSQKARVTAGVSPNSSEEVREELNKIGAKVFVIDDPNNVTFNDVAKLQIILSPERLDAAQLYINSAVKHRVPFVLLQSVINADERDDYFGKKFGEIENQLKEYAVKECHPVEGGPEVQREAHIHRHWSILRIGFYDHYLLSFKDCIRKGVLDLPIGSGEFAPVSVEDVGKASAHILDKSENFYNKTNTITGSELFDGNKLAERLTQTLHHNLSYKPSEDIEHIKDDHIKKYIQSPLESEATFHLISLIKEDKLKFVSPNFIEIEKFKQKTVEQFFLEHKEEFLGKQE</sequence>
<dbReference type="Proteomes" id="UP000789375">
    <property type="component" value="Unassembled WGS sequence"/>
</dbReference>
<accession>A0A9N9DLP1</accession>
<gene>
    <name evidence="2" type="ORF">FMOSSE_LOCUS10955</name>
</gene>
<dbReference type="Gene3D" id="3.40.50.720">
    <property type="entry name" value="NAD(P)-binding Rossmann-like Domain"/>
    <property type="match status" value="1"/>
</dbReference>
<proteinExistence type="predicted"/>
<evidence type="ECO:0000313" key="2">
    <source>
        <dbReference type="EMBL" id="CAG8640357.1"/>
    </source>
</evidence>
<keyword evidence="1" id="KW-0521">NADP</keyword>
<reference evidence="2" key="1">
    <citation type="submission" date="2021-06" db="EMBL/GenBank/DDBJ databases">
        <authorList>
            <person name="Kallberg Y."/>
            <person name="Tangrot J."/>
            <person name="Rosling A."/>
        </authorList>
    </citation>
    <scope>NUCLEOTIDE SEQUENCE</scope>
    <source>
        <strain evidence="2">87-6 pot B 2015</strain>
    </source>
</reference>
<organism evidence="2 3">
    <name type="scientific">Funneliformis mosseae</name>
    <name type="common">Endomycorrhizal fungus</name>
    <name type="synonym">Glomus mosseae</name>
    <dbReference type="NCBI Taxonomy" id="27381"/>
    <lineage>
        <taxon>Eukaryota</taxon>
        <taxon>Fungi</taxon>
        <taxon>Fungi incertae sedis</taxon>
        <taxon>Mucoromycota</taxon>
        <taxon>Glomeromycotina</taxon>
        <taxon>Glomeromycetes</taxon>
        <taxon>Glomerales</taxon>
        <taxon>Glomeraceae</taxon>
        <taxon>Funneliformis</taxon>
    </lineage>
</organism>
<evidence type="ECO:0000256" key="1">
    <source>
        <dbReference type="ARBA" id="ARBA00022857"/>
    </source>
</evidence>
<dbReference type="AlphaFoldDB" id="A0A9N9DLP1"/>
<dbReference type="InterPro" id="IPR051164">
    <property type="entry name" value="NmrA-like_oxidored"/>
</dbReference>